<dbReference type="InterPro" id="IPR013328">
    <property type="entry name" value="6PGD_dom2"/>
</dbReference>
<comment type="similarity">
    <text evidence="1 7">Belongs to the mannitol dehydrogenase family.</text>
</comment>
<evidence type="ECO:0000256" key="7">
    <source>
        <dbReference type="HAMAP-Rule" id="MF_00196"/>
    </source>
</evidence>
<reference evidence="10 11" key="1">
    <citation type="submission" date="2016-11" db="EMBL/GenBank/DDBJ databases">
        <title>Complete genome sequencing of Virgibacillus halodenitrificans PDB-F2.</title>
        <authorList>
            <person name="Sun Z."/>
            <person name="Zhou Y."/>
            <person name="Li H."/>
        </authorList>
    </citation>
    <scope>NUCLEOTIDE SEQUENCE [LARGE SCALE GENOMIC DNA]</scope>
    <source>
        <strain evidence="10 11">PDB-F2</strain>
    </source>
</reference>
<dbReference type="SUPFAM" id="SSF48179">
    <property type="entry name" value="6-phosphogluconate dehydrogenase C-terminal domain-like"/>
    <property type="match status" value="1"/>
</dbReference>
<dbReference type="GO" id="GO:0019592">
    <property type="term" value="P:mannitol catabolic process"/>
    <property type="evidence" value="ECO:0007669"/>
    <property type="project" value="TreeGrafter"/>
</dbReference>
<evidence type="ECO:0000256" key="2">
    <source>
        <dbReference type="ARBA" id="ARBA00012939"/>
    </source>
</evidence>
<dbReference type="Gene3D" id="3.40.50.720">
    <property type="entry name" value="NAD(P)-binding Rossmann-like Domain"/>
    <property type="match status" value="1"/>
</dbReference>
<dbReference type="InterPro" id="IPR023028">
    <property type="entry name" value="Mannitol_1_phos_5_DH"/>
</dbReference>
<evidence type="ECO:0000256" key="3">
    <source>
        <dbReference type="ARBA" id="ARBA00016219"/>
    </source>
</evidence>
<dbReference type="InterPro" id="IPR008927">
    <property type="entry name" value="6-PGluconate_DH-like_C_sf"/>
</dbReference>
<evidence type="ECO:0000259" key="9">
    <source>
        <dbReference type="Pfam" id="PF08125"/>
    </source>
</evidence>
<evidence type="ECO:0000313" key="11">
    <source>
        <dbReference type="Proteomes" id="UP000182945"/>
    </source>
</evidence>
<dbReference type="EMBL" id="CP017962">
    <property type="protein sequence ID" value="APC49660.1"/>
    <property type="molecule type" value="Genomic_DNA"/>
</dbReference>
<accession>A0AAC9NM12</accession>
<dbReference type="KEGG" id="vhl:BME96_16325"/>
<evidence type="ECO:0000256" key="1">
    <source>
        <dbReference type="ARBA" id="ARBA00006541"/>
    </source>
</evidence>
<evidence type="ECO:0000313" key="10">
    <source>
        <dbReference type="EMBL" id="APC49660.1"/>
    </source>
</evidence>
<name>A0AAC9NM12_VIRHA</name>
<dbReference type="PANTHER" id="PTHR30524">
    <property type="entry name" value="MANNITOL-1-PHOSPHATE 5-DEHYDROGENASE"/>
    <property type="match status" value="1"/>
</dbReference>
<evidence type="ECO:0000256" key="6">
    <source>
        <dbReference type="ARBA" id="ARBA00048615"/>
    </source>
</evidence>
<dbReference type="NCBIfam" id="NF002646">
    <property type="entry name" value="PRK02318.1-2"/>
    <property type="match status" value="1"/>
</dbReference>
<dbReference type="InterPro" id="IPR000669">
    <property type="entry name" value="Mannitol_DH"/>
</dbReference>
<dbReference type="InterPro" id="IPR013131">
    <property type="entry name" value="Mannitol_DH_N"/>
</dbReference>
<organism evidence="10 11">
    <name type="scientific">Virgibacillus halodenitrificans</name>
    <name type="common">Bacillus halodenitrificans</name>
    <dbReference type="NCBI Taxonomy" id="1482"/>
    <lineage>
        <taxon>Bacteria</taxon>
        <taxon>Bacillati</taxon>
        <taxon>Bacillota</taxon>
        <taxon>Bacilli</taxon>
        <taxon>Bacillales</taxon>
        <taxon>Bacillaceae</taxon>
        <taxon>Virgibacillus</taxon>
    </lineage>
</organism>
<comment type="catalytic activity">
    <reaction evidence="6 7">
        <text>D-mannitol 1-phosphate + NAD(+) = beta-D-fructose 6-phosphate + NADH + H(+)</text>
        <dbReference type="Rhea" id="RHEA:19661"/>
        <dbReference type="ChEBI" id="CHEBI:15378"/>
        <dbReference type="ChEBI" id="CHEBI:57540"/>
        <dbReference type="ChEBI" id="CHEBI:57634"/>
        <dbReference type="ChEBI" id="CHEBI:57945"/>
        <dbReference type="ChEBI" id="CHEBI:61381"/>
        <dbReference type="EC" id="1.1.1.17"/>
    </reaction>
</comment>
<dbReference type="Proteomes" id="UP000182945">
    <property type="component" value="Chromosome"/>
</dbReference>
<dbReference type="HAMAP" id="MF_00196">
    <property type="entry name" value="Mannitol_dehydrog"/>
    <property type="match status" value="1"/>
</dbReference>
<protein>
    <recommendedName>
        <fullName evidence="3 7">Mannitol-1-phosphate 5-dehydrogenase</fullName>
        <ecNumber evidence="2 7">1.1.1.17</ecNumber>
    </recommendedName>
</protein>
<dbReference type="Gene3D" id="1.10.1040.10">
    <property type="entry name" value="N-(1-d-carboxylethyl)-l-norvaline Dehydrogenase, domain 2"/>
    <property type="match status" value="1"/>
</dbReference>
<dbReference type="PRINTS" id="PR00084">
    <property type="entry name" value="MTLDHDRGNASE"/>
</dbReference>
<dbReference type="GeneID" id="71515977"/>
<dbReference type="NCBIfam" id="NF002652">
    <property type="entry name" value="PRK02318.2-5"/>
    <property type="match status" value="1"/>
</dbReference>
<dbReference type="InterPro" id="IPR023027">
    <property type="entry name" value="Mannitol_DH_CS"/>
</dbReference>
<evidence type="ECO:0000259" key="8">
    <source>
        <dbReference type="Pfam" id="PF01232"/>
    </source>
</evidence>
<dbReference type="EC" id="1.1.1.17" evidence="2 7"/>
<dbReference type="PROSITE" id="PS00974">
    <property type="entry name" value="MANNITOL_DHGENASE"/>
    <property type="match status" value="1"/>
</dbReference>
<dbReference type="GO" id="GO:0008926">
    <property type="term" value="F:mannitol-1-phosphate 5-dehydrogenase activity"/>
    <property type="evidence" value="ECO:0007669"/>
    <property type="project" value="UniProtKB-UniRule"/>
</dbReference>
<dbReference type="AlphaFoldDB" id="A0AAC9NM12"/>
<dbReference type="InterPro" id="IPR036291">
    <property type="entry name" value="NAD(P)-bd_dom_sf"/>
</dbReference>
<dbReference type="Pfam" id="PF01232">
    <property type="entry name" value="Mannitol_dh"/>
    <property type="match status" value="1"/>
</dbReference>
<dbReference type="Pfam" id="PF08125">
    <property type="entry name" value="Mannitol_dh_C"/>
    <property type="match status" value="1"/>
</dbReference>
<feature type="domain" description="Mannitol dehydrogenase N-terminal" evidence="8">
    <location>
        <begin position="2"/>
        <end position="197"/>
    </location>
</feature>
<dbReference type="NCBIfam" id="NF002649">
    <property type="entry name" value="PRK02318.2-1"/>
    <property type="match status" value="1"/>
</dbReference>
<dbReference type="InterPro" id="IPR013118">
    <property type="entry name" value="Mannitol_DH_C"/>
</dbReference>
<feature type="domain" description="Mannitol dehydrogenase C-terminal" evidence="9">
    <location>
        <begin position="203"/>
        <end position="346"/>
    </location>
</feature>
<keyword evidence="5 7" id="KW-0520">NAD</keyword>
<keyword evidence="4 7" id="KW-0560">Oxidoreductase</keyword>
<dbReference type="RefSeq" id="WP_071649664.1">
    <property type="nucleotide sequence ID" value="NZ_CP017962.1"/>
</dbReference>
<gene>
    <name evidence="7" type="primary">mtlD</name>
    <name evidence="10" type="ORF">BME96_16325</name>
</gene>
<dbReference type="PANTHER" id="PTHR30524:SF0">
    <property type="entry name" value="ALTRONATE OXIDOREDUCTASE-RELATED"/>
    <property type="match status" value="1"/>
</dbReference>
<dbReference type="GO" id="GO:0005829">
    <property type="term" value="C:cytosol"/>
    <property type="evidence" value="ECO:0007669"/>
    <property type="project" value="TreeGrafter"/>
</dbReference>
<sequence length="385" mass="42489">MLAVHFGAGNIGRGFVGALLSQSGYHTLFVDVNETMIQELNQRDSYNVTLASETGETLTVRNISGVNSVTDSEKVVEAIATADIVTTAIGPNILSKIAGLIAKGIQQRLKADGSPLNIIACENMIGGSSLLKEHVYTYLTEEEKQFCEENIGFPNAAVDRIVPNQKNEDILAVSVEPYFEWVVEKPAIKGAIPEIEGITYVEDLQPFIERKLFTVNTGHAAVAYVGKFLGYSTISDAMNDQKVQEIIHHALQESGEALVNTYHFAQVEHNRYITKIIDRFKNPYISDEVTRVGRGPIRKLGPQDRLVRPALMYIDTVKQEPVYLAAVIAAALNYTNDEDEEAVKLQTMIGELGYGGTLQAVSELEMSHPLIPLVIKEWNKLKKLV</sequence>
<dbReference type="NCBIfam" id="NF002647">
    <property type="entry name" value="PRK02318.1-3"/>
    <property type="match status" value="1"/>
</dbReference>
<evidence type="ECO:0000256" key="5">
    <source>
        <dbReference type="ARBA" id="ARBA00023027"/>
    </source>
</evidence>
<dbReference type="SUPFAM" id="SSF51735">
    <property type="entry name" value="NAD(P)-binding Rossmann-fold domains"/>
    <property type="match status" value="1"/>
</dbReference>
<proteinExistence type="inferred from homology"/>
<evidence type="ECO:0000256" key="4">
    <source>
        <dbReference type="ARBA" id="ARBA00023002"/>
    </source>
</evidence>
<feature type="binding site" evidence="7">
    <location>
        <begin position="3"/>
        <end position="14"/>
    </location>
    <ligand>
        <name>NAD(+)</name>
        <dbReference type="ChEBI" id="CHEBI:57540"/>
    </ligand>
</feature>